<evidence type="ECO:0000256" key="2">
    <source>
        <dbReference type="SAM" id="SignalP"/>
    </source>
</evidence>
<feature type="signal peptide" evidence="2">
    <location>
        <begin position="1"/>
        <end position="19"/>
    </location>
</feature>
<dbReference type="GO" id="GO:0008236">
    <property type="term" value="F:serine-type peptidase activity"/>
    <property type="evidence" value="ECO:0007669"/>
    <property type="project" value="InterPro"/>
</dbReference>
<accession>A0A2H1H3R3</accession>
<feature type="chain" id="PRO_5013910477" evidence="2">
    <location>
        <begin position="20"/>
        <end position="751"/>
    </location>
</feature>
<dbReference type="PANTHER" id="PTHR37049">
    <property type="entry name" value="PEPTIDASE S41 FAMILY PROTEIN"/>
    <property type="match status" value="1"/>
</dbReference>
<dbReference type="EMBL" id="LT854263">
    <property type="protein sequence ID" value="SMR60442.1"/>
    <property type="molecule type" value="Genomic_DNA"/>
</dbReference>
<organism evidence="5 6">
    <name type="scientific">Zymoseptoria tritici ST99CH_1E4</name>
    <dbReference type="NCBI Taxonomy" id="1276532"/>
    <lineage>
        <taxon>Eukaryota</taxon>
        <taxon>Fungi</taxon>
        <taxon>Dikarya</taxon>
        <taxon>Ascomycota</taxon>
        <taxon>Pezizomycotina</taxon>
        <taxon>Dothideomycetes</taxon>
        <taxon>Dothideomycetidae</taxon>
        <taxon>Mycosphaerellales</taxon>
        <taxon>Mycosphaerellaceae</taxon>
        <taxon>Zymoseptoria</taxon>
    </lineage>
</organism>
<dbReference type="GO" id="GO:0006508">
    <property type="term" value="P:proteolysis"/>
    <property type="evidence" value="ECO:0007669"/>
    <property type="project" value="InterPro"/>
</dbReference>
<name>A0A2H1H3R3_ZYMTR</name>
<protein>
    <submittedName>
        <fullName evidence="5">Uncharacterized protein</fullName>
    </submittedName>
</protein>
<dbReference type="InterPro" id="IPR005151">
    <property type="entry name" value="Tail-specific_protease"/>
</dbReference>
<dbReference type="Gene3D" id="3.90.226.10">
    <property type="entry name" value="2-enoyl-CoA Hydratase, Chain A, domain 1"/>
    <property type="match status" value="1"/>
</dbReference>
<dbReference type="InterPro" id="IPR029045">
    <property type="entry name" value="ClpP/crotonase-like_dom_sf"/>
</dbReference>
<dbReference type="InterPro" id="IPR056186">
    <property type="entry name" value="PDZ_CPAF-rel"/>
</dbReference>
<feature type="domain" description="CPAF-like PDZ" evidence="4">
    <location>
        <begin position="146"/>
        <end position="274"/>
    </location>
</feature>
<sequence length="751" mass="82979">MKGQFLLASFLAATVQASADNACAEVRELYLASGDDSVKVPAQLAYDCMTTVPFNQSAAVVFMDSIRPFLDWHTTFQYLKEPPQEFAEKVQPPYDFFAAFEAIYSTVRAGGYSSEFAFGNDVYRCFTNAHDNHLSIGPDSLGIFAFGRSTPLVSVSLDGMSIPKVYVYSDILETTVGKASFAPSPVALIDGRDSTEFLLEWSDISSPLQDRDARWNDMFHVLAQVSLGINGDRTGTFSGGGRGRYVYPGPSTTLTFANGSSVTSENYARTLAPFDDFHSGPDIYKFWLTVDAFKIKTAEQMGIDLLEEMSANSSTTPAPPAPNTAPDPFANPPAPGYPDPVIRGPNNYNSGYFLDGDGFDDVAVLSLASFASSSPDPVNWQAVNTYLIDRAVAANKTKLIIDLSANSGGLILPVYDIFKLLFPSMLPYGASRFRAHEAFDFVGQEVSYFSKLVERSMNNNDSTLGNIASEFDYHTDSDVNYEPFTSWADKYGPHPLGPTGDLYTDIVRWNLSDVLNPYHTGPWDISGYRSRTNITTQPFAAENIVVVTDGYCSSACSIFSELMRQQAGVKYVVLGGRPNTDITQAVGGTKGSQYLTYETILNDVLYPFQTEYVHSRKYYEKTVLANYNNWAYYRTGLNSINYRNAYRQGDETNTPLQFMYEPADCRIFYTPEMVVDQAAVWKTVADAAWNGVKRCVAGSLGTSAQYKRSLRESKKHGVRNDLNLAEHMAAVRDLWTGKGGVKVQGDRVVQR</sequence>
<evidence type="ECO:0000313" key="5">
    <source>
        <dbReference type="EMBL" id="SMR60442.1"/>
    </source>
</evidence>
<dbReference type="Proteomes" id="UP000245764">
    <property type="component" value="Chromosome 11"/>
</dbReference>
<feature type="domain" description="Tail specific protease" evidence="3">
    <location>
        <begin position="362"/>
        <end position="569"/>
    </location>
</feature>
<keyword evidence="2" id="KW-0732">Signal</keyword>
<feature type="compositionally biased region" description="Pro residues" evidence="1">
    <location>
        <begin position="317"/>
        <end position="338"/>
    </location>
</feature>
<dbReference type="Pfam" id="PF03572">
    <property type="entry name" value="Peptidase_S41"/>
    <property type="match status" value="1"/>
</dbReference>
<reference evidence="6" key="1">
    <citation type="submission" date="2017-05" db="EMBL/GenBank/DDBJ databases">
        <authorList>
            <person name="Song R."/>
            <person name="Chenine A.L."/>
            <person name="Ruprecht R.M."/>
        </authorList>
    </citation>
    <scope>NUCLEOTIDE SEQUENCE [LARGE SCALE GENOMIC DNA]</scope>
</reference>
<dbReference type="AlphaFoldDB" id="A0A2H1H3R3"/>
<feature type="region of interest" description="Disordered" evidence="1">
    <location>
        <begin position="310"/>
        <end position="341"/>
    </location>
</feature>
<gene>
    <name evidence="5" type="ORF">ZT1E4_G10407</name>
</gene>
<evidence type="ECO:0000313" key="6">
    <source>
        <dbReference type="Proteomes" id="UP000245764"/>
    </source>
</evidence>
<evidence type="ECO:0000259" key="4">
    <source>
        <dbReference type="Pfam" id="PF23658"/>
    </source>
</evidence>
<dbReference type="PANTHER" id="PTHR37049:SF4">
    <property type="entry name" value="RHODANESE DOMAIN-CONTAINING PROTEIN"/>
    <property type="match status" value="1"/>
</dbReference>
<evidence type="ECO:0000256" key="1">
    <source>
        <dbReference type="SAM" id="MobiDB-lite"/>
    </source>
</evidence>
<dbReference type="InterPro" id="IPR052766">
    <property type="entry name" value="S41A_metabolite_peptidase"/>
</dbReference>
<evidence type="ECO:0000259" key="3">
    <source>
        <dbReference type="Pfam" id="PF03572"/>
    </source>
</evidence>
<dbReference type="SUPFAM" id="SSF52096">
    <property type="entry name" value="ClpP/crotonase"/>
    <property type="match status" value="1"/>
</dbReference>
<dbReference type="Pfam" id="PF23658">
    <property type="entry name" value="PDZ_CPAF_rel"/>
    <property type="match status" value="1"/>
</dbReference>
<proteinExistence type="predicted"/>